<evidence type="ECO:0000313" key="4">
    <source>
        <dbReference type="Proteomes" id="UP001595812"/>
    </source>
</evidence>
<gene>
    <name evidence="3" type="ORF">ACFOSX_05755</name>
</gene>
<dbReference type="RefSeq" id="WP_386097915.1">
    <property type="nucleotide sequence ID" value="NZ_JBHSAT010000004.1"/>
</dbReference>
<dbReference type="SUPFAM" id="SSF56300">
    <property type="entry name" value="Metallo-dependent phosphatases"/>
    <property type="match status" value="1"/>
</dbReference>
<feature type="chain" id="PRO_5047303196" evidence="1">
    <location>
        <begin position="23"/>
        <end position="1178"/>
    </location>
</feature>
<accession>A0ABV8AJ98</accession>
<name>A0ABV8AJ98_9FLAO</name>
<dbReference type="InterPro" id="IPR005565">
    <property type="entry name" value="Hemolysn_activator_HlyB_C"/>
</dbReference>
<evidence type="ECO:0000313" key="3">
    <source>
        <dbReference type="EMBL" id="MFC3876732.1"/>
    </source>
</evidence>
<keyword evidence="1" id="KW-0732">Signal</keyword>
<proteinExistence type="predicted"/>
<comment type="caution">
    <text evidence="3">The sequence shown here is derived from an EMBL/GenBank/DDBJ whole genome shotgun (WGS) entry which is preliminary data.</text>
</comment>
<organism evidence="3 4">
    <name type="scientific">Winogradskyella maritima</name>
    <dbReference type="NCBI Taxonomy" id="1517766"/>
    <lineage>
        <taxon>Bacteria</taxon>
        <taxon>Pseudomonadati</taxon>
        <taxon>Bacteroidota</taxon>
        <taxon>Flavobacteriia</taxon>
        <taxon>Flavobacteriales</taxon>
        <taxon>Flavobacteriaceae</taxon>
        <taxon>Winogradskyella</taxon>
    </lineage>
</organism>
<evidence type="ECO:0000259" key="2">
    <source>
        <dbReference type="Pfam" id="PF03865"/>
    </source>
</evidence>
<dbReference type="Proteomes" id="UP001595812">
    <property type="component" value="Unassembled WGS sequence"/>
</dbReference>
<feature type="signal peptide" evidence="1">
    <location>
        <begin position="1"/>
        <end position="22"/>
    </location>
</feature>
<feature type="domain" description="Haemolysin activator HlyB C-terminal" evidence="2">
    <location>
        <begin position="1032"/>
        <end position="1141"/>
    </location>
</feature>
<protein>
    <submittedName>
        <fullName evidence="3">ShlB/FhaC/HecB family hemolysin secretion/activation protein</fullName>
    </submittedName>
</protein>
<evidence type="ECO:0000256" key="1">
    <source>
        <dbReference type="SAM" id="SignalP"/>
    </source>
</evidence>
<keyword evidence="4" id="KW-1185">Reference proteome</keyword>
<dbReference type="InterPro" id="IPR029052">
    <property type="entry name" value="Metallo-depent_PP-like"/>
</dbReference>
<dbReference type="EMBL" id="JBHSAT010000004">
    <property type="protein sequence ID" value="MFC3876732.1"/>
    <property type="molecule type" value="Genomic_DNA"/>
</dbReference>
<reference evidence="4" key="1">
    <citation type="journal article" date="2019" name="Int. J. Syst. Evol. Microbiol.">
        <title>The Global Catalogue of Microorganisms (GCM) 10K type strain sequencing project: providing services to taxonomists for standard genome sequencing and annotation.</title>
        <authorList>
            <consortium name="The Broad Institute Genomics Platform"/>
            <consortium name="The Broad Institute Genome Sequencing Center for Infectious Disease"/>
            <person name="Wu L."/>
            <person name="Ma J."/>
        </authorList>
    </citation>
    <scope>NUCLEOTIDE SEQUENCE [LARGE SCALE GENOMIC DNA]</scope>
    <source>
        <strain evidence="4">CECT 8979</strain>
    </source>
</reference>
<dbReference type="Gene3D" id="3.60.21.10">
    <property type="match status" value="1"/>
</dbReference>
<sequence length="1178" mass="133950">MKPTIPILTLLIMLFVSAFAKAQQELPNKKISHTFYAIGNTAEGTTAQLQEVLDGLQKTTKNASKESTLLFLGNAVNSKDDNTLQLQTKLANSFKGTSFFIPGDAEWTDGFENLRNIEKTIDKAVGKNTFQPERGCPMERVKINDEVDMIIVDSQWAIMNWDAYPTINEHCDIKTKEEFYVELESTIKKSEGKTVILAMHHPVESLGRAGSQFSFGVNPQDVSNVHYKELSERVVTIARQIKNVVLLSAHDHSLQYFDIKGIPNIISGSGSATAKVGSVKGGFSSSQLGFSKITQFKDGAVWVSFYDASNGFSTAVFSKEVRPRYEMVAMQDYKEYESPQYVNKSIYTEEELERSGFYKALWGEHYRDDYAKEIKIKTALLDTLYGGLKPLRKGGGHQTNSIRLVDKDGRQYAMRSAKKSALRFIQYFLFKTEYLEAEVEETYFVQLLQDYWTTANPFGALTIGDLADAVGILHPNPALYYIPKQNALGNYNDDYGDNIYFIEERLSDGQEDVASLGAGDKIINTLELFEELRNKDEVTIDERLYIRTRIFDNLIGDWDRHADQWKWTETEDENGKMHYRPIPRDRDQVYSDFDGFILGALTTLTPPLRFMQRYDEDYNHVKWYNDAGDDVDLAVLKNHKREDWVEEAQFIKANITEDVIEKAFANLPPEIDQEKVARVKKALKGRLANIESNANNMFEYLSRCILVTGTDKKDLFIITRMPDGKTKIVGERQTKEEMGEVFWDVTYDRKDTKEIWIYGLADDDTFRIEGEGNKTIHLKIIGGNGNDTYEALNRKNVKVYDHKKEENTFKAPVAKMLSDNYDLNTYYFKKHRRDLSNTTPLLGFDPDDGLGIGARFNYQKNSLVRNPFTDEHHLGLTYFYETSSVNVSYSGEFAYIFNKVNLGIEAGYSSPSYTDNFFGFGNETENFEDDLGRDFNRVRTQRLSFAPSLIFRGYQGSEIKLGVRYDNYEIENTANRFIAQADINPENFEGQNFGSIEASYEYDNLKDAVVSKAGLGFKLTAGFTSNLENSNNFGYLIPEARIATKLDNRGNFILASKVKGHINLGNEFEFYQGATIGGNDGLRGFRNERFTGKQSFYHSTDFRVALGRLRNGIIPITVGAYAGFDYGRVWLQNEDSEEWHTSPGAGMYFKMGGFAALNFAYFDSDEGGRITFGLSLPF</sequence>
<dbReference type="Pfam" id="PF03865">
    <property type="entry name" value="ShlB"/>
    <property type="match status" value="1"/>
</dbReference>